<keyword evidence="3" id="KW-1185">Reference proteome</keyword>
<reference evidence="2 3" key="1">
    <citation type="submission" date="2020-01" db="EMBL/GenBank/DDBJ databases">
        <authorList>
            <person name="Gulvik C.A."/>
            <person name="Batra D.G."/>
        </authorList>
    </citation>
    <scope>NUCLEOTIDE SEQUENCE [LARGE SCALE GENOMIC DNA]</scope>
    <source>
        <strain evidence="2 3">W9323</strain>
    </source>
</reference>
<dbReference type="AlphaFoldDB" id="A0A7D3XQ55"/>
<feature type="transmembrane region" description="Helical" evidence="1">
    <location>
        <begin position="29"/>
        <end position="50"/>
    </location>
</feature>
<dbReference type="Proteomes" id="UP000503088">
    <property type="component" value="Chromosome"/>
</dbReference>
<dbReference type="KEGG" id="kpul:GXN76_06395"/>
<keyword evidence="1" id="KW-0472">Membrane</keyword>
<organism evidence="2 3">
    <name type="scientific">Kroppenstedtia pulmonis</name>
    <dbReference type="NCBI Taxonomy" id="1380685"/>
    <lineage>
        <taxon>Bacteria</taxon>
        <taxon>Bacillati</taxon>
        <taxon>Bacillota</taxon>
        <taxon>Bacilli</taxon>
        <taxon>Bacillales</taxon>
        <taxon>Thermoactinomycetaceae</taxon>
        <taxon>Kroppenstedtia</taxon>
    </lineage>
</organism>
<dbReference type="RefSeq" id="WP_173221554.1">
    <property type="nucleotide sequence ID" value="NZ_CP048104.1"/>
</dbReference>
<sequence>MLDQYAEATDYNQQINDRRNKALSMSTKFLALTVLPVSLLTVYQVLKIVIYS</sequence>
<dbReference type="EMBL" id="CP048104">
    <property type="protein sequence ID" value="QKG84142.1"/>
    <property type="molecule type" value="Genomic_DNA"/>
</dbReference>
<evidence type="ECO:0000256" key="1">
    <source>
        <dbReference type="SAM" id="Phobius"/>
    </source>
</evidence>
<proteinExistence type="predicted"/>
<keyword evidence="1" id="KW-1133">Transmembrane helix</keyword>
<accession>A0A7D3XQ55</accession>
<protein>
    <submittedName>
        <fullName evidence="2">Uncharacterized protein</fullName>
    </submittedName>
</protein>
<evidence type="ECO:0000313" key="2">
    <source>
        <dbReference type="EMBL" id="QKG84142.1"/>
    </source>
</evidence>
<name>A0A7D3XQ55_9BACL</name>
<keyword evidence="1" id="KW-0812">Transmembrane</keyword>
<gene>
    <name evidence="2" type="ORF">GXN76_06395</name>
</gene>
<evidence type="ECO:0000313" key="3">
    <source>
        <dbReference type="Proteomes" id="UP000503088"/>
    </source>
</evidence>